<protein>
    <submittedName>
        <fullName evidence="2">Uncharacterized protein</fullName>
    </submittedName>
</protein>
<feature type="region of interest" description="Disordered" evidence="1">
    <location>
        <begin position="24"/>
        <end position="45"/>
    </location>
</feature>
<accession>A0A2P2LQQ6</accession>
<dbReference type="EMBL" id="GGEC01039809">
    <property type="protein sequence ID" value="MBX20293.1"/>
    <property type="molecule type" value="Transcribed_RNA"/>
</dbReference>
<reference evidence="2" key="1">
    <citation type="submission" date="2018-02" db="EMBL/GenBank/DDBJ databases">
        <title>Rhizophora mucronata_Transcriptome.</title>
        <authorList>
            <person name="Meera S.P."/>
            <person name="Sreeshan A."/>
            <person name="Augustine A."/>
        </authorList>
    </citation>
    <scope>NUCLEOTIDE SEQUENCE</scope>
    <source>
        <tissue evidence="2">Leaf</tissue>
    </source>
</reference>
<sequence length="45" mass="4948">MSTSPHTSTIRLLRNLDVTSLNTSFTSTSEKSFKEDNPRAVLAHG</sequence>
<dbReference type="AlphaFoldDB" id="A0A2P2LQQ6"/>
<name>A0A2P2LQQ6_RHIMU</name>
<evidence type="ECO:0000256" key="1">
    <source>
        <dbReference type="SAM" id="MobiDB-lite"/>
    </source>
</evidence>
<organism evidence="2">
    <name type="scientific">Rhizophora mucronata</name>
    <name type="common">Asiatic mangrove</name>
    <dbReference type="NCBI Taxonomy" id="61149"/>
    <lineage>
        <taxon>Eukaryota</taxon>
        <taxon>Viridiplantae</taxon>
        <taxon>Streptophyta</taxon>
        <taxon>Embryophyta</taxon>
        <taxon>Tracheophyta</taxon>
        <taxon>Spermatophyta</taxon>
        <taxon>Magnoliopsida</taxon>
        <taxon>eudicotyledons</taxon>
        <taxon>Gunneridae</taxon>
        <taxon>Pentapetalae</taxon>
        <taxon>rosids</taxon>
        <taxon>fabids</taxon>
        <taxon>Malpighiales</taxon>
        <taxon>Rhizophoraceae</taxon>
        <taxon>Rhizophora</taxon>
    </lineage>
</organism>
<evidence type="ECO:0000313" key="2">
    <source>
        <dbReference type="EMBL" id="MBX20293.1"/>
    </source>
</evidence>
<proteinExistence type="predicted"/>